<dbReference type="RefSeq" id="WP_127350981.1">
    <property type="nucleotide sequence ID" value="NZ_CP034791.1"/>
</dbReference>
<dbReference type="GO" id="GO:0006508">
    <property type="term" value="P:proteolysis"/>
    <property type="evidence" value="ECO:0007669"/>
    <property type="project" value="UniProtKB-KW"/>
</dbReference>
<evidence type="ECO:0000256" key="2">
    <source>
        <dbReference type="ARBA" id="ARBA00022670"/>
    </source>
</evidence>
<evidence type="ECO:0000256" key="4">
    <source>
        <dbReference type="ARBA" id="ARBA00022801"/>
    </source>
</evidence>
<dbReference type="InterPro" id="IPR034202">
    <property type="entry name" value="Subtilisin_Carlsberg-like"/>
</dbReference>
<dbReference type="InterPro" id="IPR050131">
    <property type="entry name" value="Peptidase_S8_subtilisin-like"/>
</dbReference>
<keyword evidence="4 6" id="KW-0378">Hydrolase</keyword>
<dbReference type="InterPro" id="IPR036852">
    <property type="entry name" value="Peptidase_S8/S53_dom_sf"/>
</dbReference>
<accession>A0A3T0D266</accession>
<dbReference type="PROSITE" id="PS00137">
    <property type="entry name" value="SUBTILASE_HIS"/>
    <property type="match status" value="1"/>
</dbReference>
<dbReference type="AlphaFoldDB" id="A0A3T0D266"/>
<dbReference type="InterPro" id="IPR023827">
    <property type="entry name" value="Peptidase_S8_Asp-AS"/>
</dbReference>
<protein>
    <submittedName>
        <fullName evidence="8">Peptidase S8</fullName>
    </submittedName>
</protein>
<comment type="similarity">
    <text evidence="1 6">Belongs to the peptidase S8 family.</text>
</comment>
<evidence type="ECO:0000256" key="1">
    <source>
        <dbReference type="ARBA" id="ARBA00011073"/>
    </source>
</evidence>
<dbReference type="CDD" id="cd07477">
    <property type="entry name" value="Peptidases_S8_Subtilisin_subset"/>
    <property type="match status" value="1"/>
</dbReference>
<gene>
    <name evidence="8" type="ORF">ELD05_00855</name>
</gene>
<reference evidence="8 9" key="1">
    <citation type="submission" date="2018-12" db="EMBL/GenBank/DDBJ databases">
        <title>Genome sequence from the cellulolytic species, Caldicellulosiruptor changbaiensis.</title>
        <authorList>
            <person name="Blumer-Schuette S.E."/>
            <person name="Mendoza C."/>
        </authorList>
    </citation>
    <scope>NUCLEOTIDE SEQUENCE [LARGE SCALE GENOMIC DNA]</scope>
    <source>
        <strain evidence="8 9">CBS-Z</strain>
    </source>
</reference>
<dbReference type="InterPro" id="IPR015500">
    <property type="entry name" value="Peptidase_S8_subtilisin-rel"/>
</dbReference>
<name>A0A3T0D266_9FIRM</name>
<dbReference type="InterPro" id="IPR000209">
    <property type="entry name" value="Peptidase_S8/S53_dom"/>
</dbReference>
<evidence type="ECO:0000256" key="3">
    <source>
        <dbReference type="ARBA" id="ARBA00022723"/>
    </source>
</evidence>
<keyword evidence="2 6" id="KW-0645">Protease</keyword>
<evidence type="ECO:0000256" key="5">
    <source>
        <dbReference type="ARBA" id="ARBA00022825"/>
    </source>
</evidence>
<sequence length="321" mass="35072">MLHKHKKLFLLSGAIFAILSSILAANLYMSNNPSTQNPLQAYKKQIVPWSYKKLGITKIWKLTRGKKVKIAILDSGIDLNHPDLKGANIIKTINFIEPNKPALDETGHGTFITGIVAAQNNNFGIVGIAPEAEIFILKILNKKLEGKVDLVVRALDFCIKNKIDIVNMSFSTSSDNPKLRKAVIKAAKHGIIIVASARNSFGSKAGFPASYPEVISVASVNCKNQISQFSSQGKIDFCSYGENILSTAINNSYKLSSGNSVAAAHLTAIIALILSKPEKWNLNPKYGINKDKIYNVLIKLSEDLGEKGKDNIFGFGLVKFK</sequence>
<dbReference type="Pfam" id="PF00082">
    <property type="entry name" value="Peptidase_S8"/>
    <property type="match status" value="1"/>
</dbReference>
<feature type="domain" description="Peptidase S8/S53" evidence="7">
    <location>
        <begin position="65"/>
        <end position="316"/>
    </location>
</feature>
<dbReference type="GO" id="GO:0004252">
    <property type="term" value="F:serine-type endopeptidase activity"/>
    <property type="evidence" value="ECO:0007669"/>
    <property type="project" value="UniProtKB-UniRule"/>
</dbReference>
<keyword evidence="3" id="KW-0479">Metal-binding</keyword>
<dbReference type="PANTHER" id="PTHR43806">
    <property type="entry name" value="PEPTIDASE S8"/>
    <property type="match status" value="1"/>
</dbReference>
<dbReference type="PROSITE" id="PS51892">
    <property type="entry name" value="SUBTILASE"/>
    <property type="match status" value="1"/>
</dbReference>
<feature type="active site" description="Charge relay system" evidence="6">
    <location>
        <position position="74"/>
    </location>
</feature>
<keyword evidence="5 6" id="KW-0720">Serine protease</keyword>
<dbReference type="KEGG" id="ccha:ELD05_00855"/>
<proteinExistence type="inferred from homology"/>
<feature type="active site" description="Charge relay system" evidence="6">
    <location>
        <position position="260"/>
    </location>
</feature>
<dbReference type="PANTHER" id="PTHR43806:SF11">
    <property type="entry name" value="CEREVISIN-RELATED"/>
    <property type="match status" value="1"/>
</dbReference>
<dbReference type="SUPFAM" id="SSF52743">
    <property type="entry name" value="Subtilisin-like"/>
    <property type="match status" value="1"/>
</dbReference>
<dbReference type="InterPro" id="IPR022398">
    <property type="entry name" value="Peptidase_S8_His-AS"/>
</dbReference>
<dbReference type="PRINTS" id="PR00723">
    <property type="entry name" value="SUBTILISIN"/>
</dbReference>
<feature type="active site" description="Charge relay system" evidence="6">
    <location>
        <position position="108"/>
    </location>
</feature>
<dbReference type="GO" id="GO:0046872">
    <property type="term" value="F:metal ion binding"/>
    <property type="evidence" value="ECO:0007669"/>
    <property type="project" value="UniProtKB-KW"/>
</dbReference>
<evidence type="ECO:0000313" key="9">
    <source>
        <dbReference type="Proteomes" id="UP000282930"/>
    </source>
</evidence>
<evidence type="ECO:0000259" key="7">
    <source>
        <dbReference type="Pfam" id="PF00082"/>
    </source>
</evidence>
<evidence type="ECO:0000256" key="6">
    <source>
        <dbReference type="PROSITE-ProRule" id="PRU01240"/>
    </source>
</evidence>
<dbReference type="Gene3D" id="3.40.50.200">
    <property type="entry name" value="Peptidase S8/S53 domain"/>
    <property type="match status" value="1"/>
</dbReference>
<evidence type="ECO:0000313" key="8">
    <source>
        <dbReference type="EMBL" id="AZT89351.1"/>
    </source>
</evidence>
<dbReference type="PROSITE" id="PS00136">
    <property type="entry name" value="SUBTILASE_ASP"/>
    <property type="match status" value="1"/>
</dbReference>
<organism evidence="8 9">
    <name type="scientific">Caldicellulosiruptor changbaiensis</name>
    <dbReference type="NCBI Taxonomy" id="1222016"/>
    <lineage>
        <taxon>Bacteria</taxon>
        <taxon>Bacillati</taxon>
        <taxon>Bacillota</taxon>
        <taxon>Bacillota incertae sedis</taxon>
        <taxon>Caldicellulosiruptorales</taxon>
        <taxon>Caldicellulosiruptoraceae</taxon>
        <taxon>Caldicellulosiruptor</taxon>
    </lineage>
</organism>
<keyword evidence="9" id="KW-1185">Reference proteome</keyword>
<dbReference type="EMBL" id="CP034791">
    <property type="protein sequence ID" value="AZT89351.1"/>
    <property type="molecule type" value="Genomic_DNA"/>
</dbReference>
<dbReference type="Proteomes" id="UP000282930">
    <property type="component" value="Chromosome"/>
</dbReference>